<evidence type="ECO:0000313" key="22">
    <source>
        <dbReference type="Proteomes" id="UP000247569"/>
    </source>
</evidence>
<keyword evidence="14" id="KW-0443">Lipid metabolism</keyword>
<feature type="transmembrane region" description="Helical" evidence="20">
    <location>
        <begin position="247"/>
        <end position="267"/>
    </location>
</feature>
<comment type="pathway">
    <text evidence="3 18">Phospholipid metabolism; CDP-diacylglycerol biosynthesis; CDP-diacylglycerol from sn-glycerol 3-phosphate: step 3/3.</text>
</comment>
<evidence type="ECO:0000256" key="3">
    <source>
        <dbReference type="ARBA" id="ARBA00005119"/>
    </source>
</evidence>
<dbReference type="PANTHER" id="PTHR46382:SF1">
    <property type="entry name" value="PHOSPHATIDATE CYTIDYLYLTRANSFERASE"/>
    <property type="match status" value="1"/>
</dbReference>
<dbReference type="GO" id="GO:0004605">
    <property type="term" value="F:phosphatidate cytidylyltransferase activity"/>
    <property type="evidence" value="ECO:0007669"/>
    <property type="project" value="UniProtKB-EC"/>
</dbReference>
<dbReference type="EMBL" id="QJKF01000005">
    <property type="protein sequence ID" value="PXX64012.1"/>
    <property type="molecule type" value="Genomic_DNA"/>
</dbReference>
<protein>
    <recommendedName>
        <fullName evidence="7 18">Phosphatidate cytidylyltransferase</fullName>
        <ecNumber evidence="6 18">2.7.7.41</ecNumber>
    </recommendedName>
</protein>
<comment type="catalytic activity">
    <reaction evidence="1 18">
        <text>a 1,2-diacyl-sn-glycero-3-phosphate + CTP + H(+) = a CDP-1,2-diacyl-sn-glycerol + diphosphate</text>
        <dbReference type="Rhea" id="RHEA:16229"/>
        <dbReference type="ChEBI" id="CHEBI:15378"/>
        <dbReference type="ChEBI" id="CHEBI:33019"/>
        <dbReference type="ChEBI" id="CHEBI:37563"/>
        <dbReference type="ChEBI" id="CHEBI:58332"/>
        <dbReference type="ChEBI" id="CHEBI:58608"/>
        <dbReference type="EC" id="2.7.7.41"/>
    </reaction>
</comment>
<evidence type="ECO:0000256" key="17">
    <source>
        <dbReference type="ARBA" id="ARBA00023264"/>
    </source>
</evidence>
<dbReference type="UniPathway" id="UPA00557">
    <property type="reaction ID" value="UER00614"/>
</dbReference>
<comment type="similarity">
    <text evidence="5 18">Belongs to the CDS family.</text>
</comment>
<dbReference type="AlphaFoldDB" id="A0A318JZ46"/>
<keyword evidence="12 18" id="KW-0548">Nucleotidyltransferase</keyword>
<evidence type="ECO:0000256" key="16">
    <source>
        <dbReference type="ARBA" id="ARBA00023209"/>
    </source>
</evidence>
<dbReference type="PANTHER" id="PTHR46382">
    <property type="entry name" value="PHOSPHATIDATE CYTIDYLYLTRANSFERASE"/>
    <property type="match status" value="1"/>
</dbReference>
<keyword evidence="8" id="KW-1003">Cell membrane</keyword>
<feature type="transmembrane region" description="Helical" evidence="20">
    <location>
        <begin position="216"/>
        <end position="241"/>
    </location>
</feature>
<evidence type="ECO:0000256" key="1">
    <source>
        <dbReference type="ARBA" id="ARBA00001698"/>
    </source>
</evidence>
<feature type="transmembrane region" description="Helical" evidence="20">
    <location>
        <begin position="288"/>
        <end position="307"/>
    </location>
</feature>
<evidence type="ECO:0000256" key="6">
    <source>
        <dbReference type="ARBA" id="ARBA00012487"/>
    </source>
</evidence>
<evidence type="ECO:0000256" key="14">
    <source>
        <dbReference type="ARBA" id="ARBA00023098"/>
    </source>
</evidence>
<keyword evidence="16" id="KW-0594">Phospholipid biosynthesis</keyword>
<evidence type="ECO:0000256" key="12">
    <source>
        <dbReference type="ARBA" id="ARBA00022695"/>
    </source>
</evidence>
<evidence type="ECO:0000256" key="13">
    <source>
        <dbReference type="ARBA" id="ARBA00022989"/>
    </source>
</evidence>
<dbReference type="PROSITE" id="PS01315">
    <property type="entry name" value="CDS"/>
    <property type="match status" value="1"/>
</dbReference>
<evidence type="ECO:0000256" key="19">
    <source>
        <dbReference type="SAM" id="MobiDB-lite"/>
    </source>
</evidence>
<feature type="transmembrane region" description="Helical" evidence="20">
    <location>
        <begin position="136"/>
        <end position="153"/>
    </location>
</feature>
<feature type="region of interest" description="Disordered" evidence="19">
    <location>
        <begin position="1"/>
        <end position="104"/>
    </location>
</feature>
<evidence type="ECO:0000313" key="21">
    <source>
        <dbReference type="EMBL" id="PXX64012.1"/>
    </source>
</evidence>
<evidence type="ECO:0000256" key="10">
    <source>
        <dbReference type="ARBA" id="ARBA00022679"/>
    </source>
</evidence>
<comment type="caution">
    <text evidence="21">The sequence shown here is derived from an EMBL/GenBank/DDBJ whole genome shotgun (WGS) entry which is preliminary data.</text>
</comment>
<keyword evidence="22" id="KW-1185">Reference proteome</keyword>
<evidence type="ECO:0000256" key="15">
    <source>
        <dbReference type="ARBA" id="ARBA00023136"/>
    </source>
</evidence>
<keyword evidence="15 20" id="KW-0472">Membrane</keyword>
<sequence>MSGTADARQEHVRDAEASGYEPLASDSASGHEVSSVDPVAGRGVDGAGHTVATAGLGSQPASGVAPSSMSAWAAGQQTVPVPSPAEHDPEAHGPNAVLAAPPAPGSRAGRNLPAALAVGFGLGLSLIAILLFVPKVFIGVVGVAVGVATWEVVKRLREADVLVPRIPLIVGGQAVFWLGWPYGASGVTGAFAATALTCMVWRLFDHGLQTAPRNFLRDTAIAIFTLAWIPLLASFATLLLLEPDGNLRVLTFMILVVCSDVGGYVAGVLFGRHPMVPSISPKKSWEGFGGSLVFSVIGGLLTVTLLLDANSMIGVVLGIGLVLVATCGDLIESQIKRELGIKDMGTLLPGHGGIMDRLDSMLPSAFVSWLVLSTLL</sequence>
<evidence type="ECO:0000256" key="5">
    <source>
        <dbReference type="ARBA" id="ARBA00010185"/>
    </source>
</evidence>
<keyword evidence="10 18" id="KW-0808">Transferase</keyword>
<organism evidence="21 22">
    <name type="scientific">Nocardia tenerifensis</name>
    <dbReference type="NCBI Taxonomy" id="228006"/>
    <lineage>
        <taxon>Bacteria</taxon>
        <taxon>Bacillati</taxon>
        <taxon>Actinomycetota</taxon>
        <taxon>Actinomycetes</taxon>
        <taxon>Mycobacteriales</taxon>
        <taxon>Nocardiaceae</taxon>
        <taxon>Nocardia</taxon>
    </lineage>
</organism>
<dbReference type="Pfam" id="PF01148">
    <property type="entry name" value="CTP_transf_1"/>
    <property type="match status" value="1"/>
</dbReference>
<feature type="transmembrane region" description="Helical" evidence="20">
    <location>
        <begin position="186"/>
        <end position="204"/>
    </location>
</feature>
<evidence type="ECO:0000256" key="18">
    <source>
        <dbReference type="RuleBase" id="RU003938"/>
    </source>
</evidence>
<keyword evidence="9" id="KW-0444">Lipid biosynthesis</keyword>
<keyword evidence="13 20" id="KW-1133">Transmembrane helix</keyword>
<comment type="pathway">
    <text evidence="4">Lipid metabolism.</text>
</comment>
<evidence type="ECO:0000256" key="4">
    <source>
        <dbReference type="ARBA" id="ARBA00005189"/>
    </source>
</evidence>
<evidence type="ECO:0000256" key="2">
    <source>
        <dbReference type="ARBA" id="ARBA00004651"/>
    </source>
</evidence>
<keyword evidence="17" id="KW-1208">Phospholipid metabolism</keyword>
<feature type="transmembrane region" description="Helical" evidence="20">
    <location>
        <begin position="162"/>
        <end position="180"/>
    </location>
</feature>
<evidence type="ECO:0000256" key="11">
    <source>
        <dbReference type="ARBA" id="ARBA00022692"/>
    </source>
</evidence>
<keyword evidence="11 18" id="KW-0812">Transmembrane</keyword>
<evidence type="ECO:0000256" key="9">
    <source>
        <dbReference type="ARBA" id="ARBA00022516"/>
    </source>
</evidence>
<dbReference type="Proteomes" id="UP000247569">
    <property type="component" value="Unassembled WGS sequence"/>
</dbReference>
<feature type="transmembrane region" description="Helical" evidence="20">
    <location>
        <begin position="313"/>
        <end position="331"/>
    </location>
</feature>
<dbReference type="EC" id="2.7.7.41" evidence="6 18"/>
<evidence type="ECO:0000256" key="20">
    <source>
        <dbReference type="SAM" id="Phobius"/>
    </source>
</evidence>
<feature type="compositionally biased region" description="Basic and acidic residues" evidence="19">
    <location>
        <begin position="7"/>
        <end position="16"/>
    </location>
</feature>
<dbReference type="InterPro" id="IPR000374">
    <property type="entry name" value="PC_trans"/>
</dbReference>
<accession>A0A318JZ46</accession>
<dbReference type="GO" id="GO:0005886">
    <property type="term" value="C:plasma membrane"/>
    <property type="evidence" value="ECO:0007669"/>
    <property type="project" value="UniProtKB-SubCell"/>
</dbReference>
<proteinExistence type="inferred from homology"/>
<name>A0A318JZ46_9NOCA</name>
<evidence type="ECO:0000256" key="8">
    <source>
        <dbReference type="ARBA" id="ARBA00022475"/>
    </source>
</evidence>
<gene>
    <name evidence="21" type="ORF">DFR70_105194</name>
</gene>
<feature type="compositionally biased region" description="Polar residues" evidence="19">
    <location>
        <begin position="59"/>
        <end position="80"/>
    </location>
</feature>
<dbReference type="GO" id="GO:0016024">
    <property type="term" value="P:CDP-diacylglycerol biosynthetic process"/>
    <property type="evidence" value="ECO:0007669"/>
    <property type="project" value="UniProtKB-UniPathway"/>
</dbReference>
<evidence type="ECO:0000256" key="7">
    <source>
        <dbReference type="ARBA" id="ARBA00019373"/>
    </source>
</evidence>
<comment type="subcellular location">
    <subcellularLocation>
        <location evidence="2">Cell membrane</location>
        <topology evidence="2">Multi-pass membrane protein</topology>
    </subcellularLocation>
</comment>
<reference evidence="21 22" key="1">
    <citation type="submission" date="2018-05" db="EMBL/GenBank/DDBJ databases">
        <title>Genomic Encyclopedia of Type Strains, Phase IV (KMG-IV): sequencing the most valuable type-strain genomes for metagenomic binning, comparative biology and taxonomic classification.</title>
        <authorList>
            <person name="Goeker M."/>
        </authorList>
    </citation>
    <scope>NUCLEOTIDE SEQUENCE [LARGE SCALE GENOMIC DNA]</scope>
    <source>
        <strain evidence="21 22">DSM 44704</strain>
    </source>
</reference>